<dbReference type="PANTHER" id="PTHR13466:SF19">
    <property type="entry name" value="NUCLEUS-VACUOLE JUNCTION PROTEIN 2"/>
    <property type="match status" value="1"/>
</dbReference>
<keyword evidence="13" id="KW-1185">Reference proteome</keyword>
<feature type="domain" description="SMP-LTD" evidence="11">
    <location>
        <begin position="226"/>
        <end position="409"/>
    </location>
</feature>
<keyword evidence="2" id="KW-0813">Transport</keyword>
<dbReference type="GO" id="GO:0015914">
    <property type="term" value="P:phospholipid transport"/>
    <property type="evidence" value="ECO:0007669"/>
    <property type="project" value="TreeGrafter"/>
</dbReference>
<feature type="compositionally biased region" description="Low complexity" evidence="9">
    <location>
        <begin position="458"/>
        <end position="485"/>
    </location>
</feature>
<evidence type="ECO:0000256" key="3">
    <source>
        <dbReference type="ARBA" id="ARBA00022692"/>
    </source>
</evidence>
<gene>
    <name evidence="12" type="ORF">BCR42DRAFT_372388</name>
</gene>
<feature type="region of interest" description="Disordered" evidence="9">
    <location>
        <begin position="666"/>
        <end position="712"/>
    </location>
</feature>
<evidence type="ECO:0000256" key="1">
    <source>
        <dbReference type="ARBA" id="ARBA00004586"/>
    </source>
</evidence>
<evidence type="ECO:0000256" key="10">
    <source>
        <dbReference type="SAM" id="Phobius"/>
    </source>
</evidence>
<feature type="compositionally biased region" description="Low complexity" evidence="9">
    <location>
        <begin position="500"/>
        <end position="513"/>
    </location>
</feature>
<feature type="region of interest" description="Disordered" evidence="9">
    <location>
        <begin position="417"/>
        <end position="642"/>
    </location>
</feature>
<evidence type="ECO:0000259" key="11">
    <source>
        <dbReference type="PROSITE" id="PS51847"/>
    </source>
</evidence>
<dbReference type="Proteomes" id="UP000193560">
    <property type="component" value="Unassembled WGS sequence"/>
</dbReference>
<evidence type="ECO:0000313" key="13">
    <source>
        <dbReference type="Proteomes" id="UP000193560"/>
    </source>
</evidence>
<dbReference type="OrthoDB" id="26740at2759"/>
<evidence type="ECO:0000256" key="4">
    <source>
        <dbReference type="ARBA" id="ARBA00022824"/>
    </source>
</evidence>
<dbReference type="STRING" id="90262.A0A1X2ILZ3"/>
<keyword evidence="6" id="KW-0445">Lipid transport</keyword>
<feature type="compositionally biased region" description="Basic and acidic residues" evidence="9">
    <location>
        <begin position="555"/>
        <end position="582"/>
    </location>
</feature>
<evidence type="ECO:0000256" key="2">
    <source>
        <dbReference type="ARBA" id="ARBA00022448"/>
    </source>
</evidence>
<dbReference type="InterPro" id="IPR031468">
    <property type="entry name" value="SMP_LBD"/>
</dbReference>
<keyword evidence="5 10" id="KW-1133">Transmembrane helix</keyword>
<comment type="subcellular location">
    <subcellularLocation>
        <location evidence="1">Endoplasmic reticulum membrane</location>
    </subcellularLocation>
</comment>
<dbReference type="GO" id="GO:0005789">
    <property type="term" value="C:endoplasmic reticulum membrane"/>
    <property type="evidence" value="ECO:0007669"/>
    <property type="project" value="UniProtKB-SubCell"/>
</dbReference>
<dbReference type="PANTHER" id="PTHR13466">
    <property type="entry name" value="TEX2 PROTEIN-RELATED"/>
    <property type="match status" value="1"/>
</dbReference>
<feature type="compositionally biased region" description="Polar residues" evidence="9">
    <location>
        <begin position="525"/>
        <end position="538"/>
    </location>
</feature>
<dbReference type="SUPFAM" id="SSF50729">
    <property type="entry name" value="PH domain-like"/>
    <property type="match status" value="1"/>
</dbReference>
<feature type="region of interest" description="Disordered" evidence="9">
    <location>
        <begin position="65"/>
        <end position="85"/>
    </location>
</feature>
<evidence type="ECO:0000256" key="7">
    <source>
        <dbReference type="ARBA" id="ARBA00023121"/>
    </source>
</evidence>
<feature type="compositionally biased region" description="Low complexity" evidence="9">
    <location>
        <begin position="700"/>
        <end position="712"/>
    </location>
</feature>
<accession>A0A1X2ILZ3</accession>
<evidence type="ECO:0000256" key="5">
    <source>
        <dbReference type="ARBA" id="ARBA00022989"/>
    </source>
</evidence>
<evidence type="ECO:0000256" key="6">
    <source>
        <dbReference type="ARBA" id="ARBA00023055"/>
    </source>
</evidence>
<keyword evidence="8 10" id="KW-0472">Membrane</keyword>
<dbReference type="GO" id="GO:1990456">
    <property type="term" value="P:mitochondrion-endoplasmic reticulum membrane tethering"/>
    <property type="evidence" value="ECO:0007669"/>
    <property type="project" value="TreeGrafter"/>
</dbReference>
<evidence type="ECO:0000256" key="9">
    <source>
        <dbReference type="SAM" id="MobiDB-lite"/>
    </source>
</evidence>
<dbReference type="GO" id="GO:0008289">
    <property type="term" value="F:lipid binding"/>
    <property type="evidence" value="ECO:0007669"/>
    <property type="project" value="UniProtKB-KW"/>
</dbReference>
<comment type="caution">
    <text evidence="12">The sequence shown here is derived from an EMBL/GenBank/DDBJ whole genome shotgun (WGS) entry which is preliminary data.</text>
</comment>
<protein>
    <recommendedName>
        <fullName evidence="11">SMP-LTD domain-containing protein</fullName>
    </recommendedName>
</protein>
<feature type="compositionally biased region" description="Basic and acidic residues" evidence="9">
    <location>
        <begin position="835"/>
        <end position="844"/>
    </location>
</feature>
<feature type="compositionally biased region" description="Low complexity" evidence="9">
    <location>
        <begin position="596"/>
        <end position="615"/>
    </location>
</feature>
<feature type="transmembrane region" description="Helical" evidence="10">
    <location>
        <begin position="7"/>
        <end position="31"/>
    </location>
</feature>
<evidence type="ECO:0000256" key="8">
    <source>
        <dbReference type="ARBA" id="ARBA00023136"/>
    </source>
</evidence>
<proteinExistence type="predicted"/>
<evidence type="ECO:0000313" key="12">
    <source>
        <dbReference type="EMBL" id="ORZ18781.1"/>
    </source>
</evidence>
<feature type="compositionally biased region" description="Low complexity" evidence="9">
    <location>
        <begin position="724"/>
        <end position="733"/>
    </location>
</feature>
<keyword evidence="3 10" id="KW-0812">Transmembrane</keyword>
<keyword evidence="7" id="KW-0446">Lipid-binding</keyword>
<feature type="compositionally biased region" description="Low complexity" evidence="9">
    <location>
        <begin position="799"/>
        <end position="810"/>
    </location>
</feature>
<feature type="compositionally biased region" description="Polar residues" evidence="9">
    <location>
        <begin position="750"/>
        <end position="776"/>
    </location>
</feature>
<name>A0A1X2ILZ3_9FUNG</name>
<reference evidence="12 13" key="1">
    <citation type="submission" date="2016-07" db="EMBL/GenBank/DDBJ databases">
        <title>Pervasive Adenine N6-methylation of Active Genes in Fungi.</title>
        <authorList>
            <consortium name="DOE Joint Genome Institute"/>
            <person name="Mondo S.J."/>
            <person name="Dannebaum R.O."/>
            <person name="Kuo R.C."/>
            <person name="Labutti K."/>
            <person name="Haridas S."/>
            <person name="Kuo A."/>
            <person name="Salamov A."/>
            <person name="Ahrendt S.R."/>
            <person name="Lipzen A."/>
            <person name="Sullivan W."/>
            <person name="Andreopoulos W.B."/>
            <person name="Clum A."/>
            <person name="Lindquist E."/>
            <person name="Daum C."/>
            <person name="Ramamoorthy G.K."/>
            <person name="Gryganskyi A."/>
            <person name="Culley D."/>
            <person name="Magnuson J.K."/>
            <person name="James T.Y."/>
            <person name="O'Malley M.A."/>
            <person name="Stajich J.E."/>
            <person name="Spatafora J.W."/>
            <person name="Visel A."/>
            <person name="Grigoriev I.V."/>
        </authorList>
    </citation>
    <scope>NUCLEOTIDE SEQUENCE [LARGE SCALE GENOMIC DNA]</scope>
    <source>
        <strain evidence="12 13">NRRL 1336</strain>
    </source>
</reference>
<organism evidence="12 13">
    <name type="scientific">Absidia repens</name>
    <dbReference type="NCBI Taxonomy" id="90262"/>
    <lineage>
        <taxon>Eukaryota</taxon>
        <taxon>Fungi</taxon>
        <taxon>Fungi incertae sedis</taxon>
        <taxon>Mucoromycota</taxon>
        <taxon>Mucoromycotina</taxon>
        <taxon>Mucoromycetes</taxon>
        <taxon>Mucorales</taxon>
        <taxon>Cunninghamellaceae</taxon>
        <taxon>Absidia</taxon>
    </lineage>
</organism>
<dbReference type="CDD" id="cd21675">
    <property type="entry name" value="SMP_TEX2"/>
    <property type="match status" value="1"/>
</dbReference>
<keyword evidence="4" id="KW-0256">Endoplasmic reticulum</keyword>
<feature type="compositionally biased region" description="Low complexity" evidence="9">
    <location>
        <begin position="848"/>
        <end position="863"/>
    </location>
</feature>
<sequence length="869" mass="95707">MDWIIGILCYFTGAFTFIPLALWILHLYMAFPQAPSSTVHSVAQEVDVTTCHNYGTKKGWIRLSSNYQPKSPTMGKKKQQSKQSGEGYGVLKQGILKVYSNEMQQLCEWIIDLNHYDVSIYPSGRQEHTLFSRSVALRLQRKQSAPTNDQSSTTTTTPMTIHDNTIYFSCSRSVDKEDWYFAFVSVNNTFPNARRAIPFDPMAVASLITFVSKEKHEESDTTTDPPQQRIPWFNAILGRTFLGIYKTERLQHFVFETLAKKTKKMKSFGDIQVRSVDLGHTIPFFTNPTLVALHPDGTLVLDAQVEYNGGFKVVVEASVGGTFSIRVPLLLSLTLRSLSGTIRFKIKPPPSNRYWIGFCTMPTMKWSIVPAVSNCNVKISMVTRIIEHKIRRMMTENMVLPNMEDIPFAKSDGWGGLFHGPMEDPTNSGGGSSSSSGIIGHSPMDTASNDDDMDSTLQQSFIINNSNDNDSSSASIDSQSASSSSGRWSKFFTTRRRKNTSSSITPSLSTSTSEHIIDKAKDKSQPSNDQQTNNTGAETTKMDSDPDDVGSYNNDDTKKDIDKDLDKNGTDDVEDSRIKHSDSTMAGPYQLSPPGTASTLVQLSASTSLTTTDSVEVTAAGARGDLSKDEDNRSITSTKSSKRKRIYNAAGYIFSKGKGLANDFREHRQQDSQLSKKQPSSEPSQDLRRRYNENTPPRHTSTVSTLSSPSLSSTTAEYTLASSTATAITSSSSLRKESIPPPHMIHSDAISLSTQANSYSGSTIPTTPSQNQQQQVADDDKKPQLPPRPGRRSITPPLSTSTSSSQQQQSELEGLETMAHSDSPRSSNASDDQEQPEKSMDGDNHNGNSTLSSISKTTLISNTHHGYQT</sequence>
<dbReference type="GO" id="GO:0032865">
    <property type="term" value="C:ERMES complex"/>
    <property type="evidence" value="ECO:0007669"/>
    <property type="project" value="TreeGrafter"/>
</dbReference>
<feature type="compositionally biased region" description="Basic and acidic residues" evidence="9">
    <location>
        <begin position="515"/>
        <end position="524"/>
    </location>
</feature>
<feature type="compositionally biased region" description="Polar residues" evidence="9">
    <location>
        <begin position="671"/>
        <end position="684"/>
    </location>
</feature>
<dbReference type="AlphaFoldDB" id="A0A1X2ILZ3"/>
<dbReference type="PROSITE" id="PS51847">
    <property type="entry name" value="SMP"/>
    <property type="match status" value="1"/>
</dbReference>
<feature type="region of interest" description="Disordered" evidence="9">
    <location>
        <begin position="724"/>
        <end position="869"/>
    </location>
</feature>
<dbReference type="EMBL" id="MCGE01000008">
    <property type="protein sequence ID" value="ORZ18781.1"/>
    <property type="molecule type" value="Genomic_DNA"/>
</dbReference>